<gene>
    <name evidence="4" type="ORF">SAMN05216232_0080</name>
</gene>
<dbReference type="Proteomes" id="UP000198733">
    <property type="component" value="Unassembled WGS sequence"/>
</dbReference>
<dbReference type="PROSITE" id="PS51257">
    <property type="entry name" value="PROKAR_LIPOPROTEIN"/>
    <property type="match status" value="1"/>
</dbReference>
<dbReference type="EMBL" id="FOEH01000010">
    <property type="protein sequence ID" value="SER03620.1"/>
    <property type="molecule type" value="Genomic_DNA"/>
</dbReference>
<evidence type="ECO:0000313" key="5">
    <source>
        <dbReference type="Proteomes" id="UP000198733"/>
    </source>
</evidence>
<feature type="domain" description="Spore germination GerD central core" evidence="3">
    <location>
        <begin position="65"/>
        <end position="178"/>
    </location>
</feature>
<feature type="signal peptide" evidence="2">
    <location>
        <begin position="1"/>
        <end position="19"/>
    </location>
</feature>
<dbReference type="Pfam" id="PF17898">
    <property type="entry name" value="GerD"/>
    <property type="match status" value="1"/>
</dbReference>
<protein>
    <submittedName>
        <fullName evidence="4">Spore germination protein D</fullName>
    </submittedName>
</protein>
<organism evidence="4 5">
    <name type="scientific">Virgibacillus subterraneus</name>
    <dbReference type="NCBI Taxonomy" id="621109"/>
    <lineage>
        <taxon>Bacteria</taxon>
        <taxon>Bacillati</taxon>
        <taxon>Bacillota</taxon>
        <taxon>Bacilli</taxon>
        <taxon>Bacillales</taxon>
        <taxon>Bacillaceae</taxon>
        <taxon>Virgibacillus</taxon>
    </lineage>
</organism>
<accession>A0A1H9KWT2</accession>
<feature type="compositionally biased region" description="Gly residues" evidence="1">
    <location>
        <begin position="189"/>
        <end position="224"/>
    </location>
</feature>
<dbReference type="RefSeq" id="WP_092506427.1">
    <property type="nucleotide sequence ID" value="NZ_FOEH01000010.1"/>
</dbReference>
<feature type="chain" id="PRO_5045941122" evidence="2">
    <location>
        <begin position="20"/>
        <end position="224"/>
    </location>
</feature>
<evidence type="ECO:0000256" key="2">
    <source>
        <dbReference type="SAM" id="SignalP"/>
    </source>
</evidence>
<feature type="region of interest" description="Disordered" evidence="1">
    <location>
        <begin position="179"/>
        <end position="224"/>
    </location>
</feature>
<dbReference type="InterPro" id="IPR041262">
    <property type="entry name" value="GerD_central"/>
</dbReference>
<keyword evidence="5" id="KW-1185">Reference proteome</keyword>
<reference evidence="4 5" key="1">
    <citation type="submission" date="2016-10" db="EMBL/GenBank/DDBJ databases">
        <authorList>
            <person name="Varghese N."/>
            <person name="Submissions S."/>
        </authorList>
    </citation>
    <scope>NUCLEOTIDE SEQUENCE [LARGE SCALE GENOMIC DNA]</scope>
    <source>
        <strain evidence="4 5">CGMCC 1.7734</strain>
    </source>
</reference>
<evidence type="ECO:0000256" key="1">
    <source>
        <dbReference type="SAM" id="MobiDB-lite"/>
    </source>
</evidence>
<keyword evidence="2" id="KW-0732">Signal</keyword>
<proteinExistence type="predicted"/>
<evidence type="ECO:0000259" key="3">
    <source>
        <dbReference type="Pfam" id="PF17898"/>
    </source>
</evidence>
<sequence>MFRMILTSMIILSIIFISACNGGGASGKEADYDATKKMVVDILQTEDGKKALREILADEKLKQQLVIESEVVKKSINEVLVSEKGKEMWKKLFEDPEFVKSYAKSMSEEQKKLMKNLMNDSEYQKQMLELMQNPQISEQMLSVMKGQEFRKHLEETVQQTLQTPLFQAKISEILLKAAEEKSKQESGQQSGGEGGGSGGGSGGSGGGGSGGGSGGSGGGSGGSS</sequence>
<evidence type="ECO:0000313" key="4">
    <source>
        <dbReference type="EMBL" id="SER03620.1"/>
    </source>
</evidence>
<name>A0A1H9KWT2_9BACI</name>
<comment type="caution">
    <text evidence="4">The sequence shown here is derived from an EMBL/GenBank/DDBJ whole genome shotgun (WGS) entry which is preliminary data.</text>
</comment>
<dbReference type="NCBIfam" id="NF040801">
    <property type="entry name" value="spore_GerD"/>
    <property type="match status" value="1"/>
</dbReference>